<keyword evidence="2" id="KW-0808">Transferase</keyword>
<organism evidence="12 13">
    <name type="scientific">Amblyomma americanum</name>
    <name type="common">Lone star tick</name>
    <dbReference type="NCBI Taxonomy" id="6943"/>
    <lineage>
        <taxon>Eukaryota</taxon>
        <taxon>Metazoa</taxon>
        <taxon>Ecdysozoa</taxon>
        <taxon>Arthropoda</taxon>
        <taxon>Chelicerata</taxon>
        <taxon>Arachnida</taxon>
        <taxon>Acari</taxon>
        <taxon>Parasitiformes</taxon>
        <taxon>Ixodida</taxon>
        <taxon>Ixodoidea</taxon>
        <taxon>Ixodidae</taxon>
        <taxon>Amblyomminae</taxon>
        <taxon>Amblyomma</taxon>
    </lineage>
</organism>
<dbReference type="Proteomes" id="UP001321473">
    <property type="component" value="Unassembled WGS sequence"/>
</dbReference>
<reference evidence="12 13" key="1">
    <citation type="journal article" date="2023" name="Arcadia Sci">
        <title>De novo assembly of a long-read Amblyomma americanum tick genome.</title>
        <authorList>
            <person name="Chou S."/>
            <person name="Poskanzer K.E."/>
            <person name="Rollins M."/>
            <person name="Thuy-Boun P.S."/>
        </authorList>
    </citation>
    <scope>NUCLEOTIDE SEQUENCE [LARGE SCALE GENOMIC DNA]</scope>
    <source>
        <strain evidence="12">F_SG_1</strain>
        <tissue evidence="12">Salivary glands</tissue>
    </source>
</reference>
<keyword evidence="9" id="KW-0479">Metal-binding</keyword>
<evidence type="ECO:0000256" key="8">
    <source>
        <dbReference type="ARBA" id="ARBA00023136"/>
    </source>
</evidence>
<dbReference type="PANTHER" id="PTHR37984:SF5">
    <property type="entry name" value="PROTEIN NYNRIN-LIKE"/>
    <property type="match status" value="1"/>
</dbReference>
<dbReference type="SUPFAM" id="SSF50630">
    <property type="entry name" value="Acid proteases"/>
    <property type="match status" value="1"/>
</dbReference>
<dbReference type="GO" id="GO:0004519">
    <property type="term" value="F:endonuclease activity"/>
    <property type="evidence" value="ECO:0007669"/>
    <property type="project" value="UniProtKB-KW"/>
</dbReference>
<keyword evidence="3 10" id="KW-0812">Transmembrane</keyword>
<keyword evidence="9" id="KW-0862">Zinc</keyword>
<protein>
    <recommendedName>
        <fullName evidence="11">CCHC-type domain-containing protein</fullName>
    </recommendedName>
</protein>
<dbReference type="PANTHER" id="PTHR37984">
    <property type="entry name" value="PROTEIN CBG26694"/>
    <property type="match status" value="1"/>
</dbReference>
<keyword evidence="4" id="KW-0548">Nucleotidyltransferase</keyword>
<dbReference type="SMART" id="SM00343">
    <property type="entry name" value="ZnF_C2HC"/>
    <property type="match status" value="2"/>
</dbReference>
<keyword evidence="8 10" id="KW-0472">Membrane</keyword>
<dbReference type="InterPro" id="IPR005162">
    <property type="entry name" value="Retrotrans_gag_dom"/>
</dbReference>
<feature type="domain" description="CCHC-type" evidence="11">
    <location>
        <begin position="229"/>
        <end position="245"/>
    </location>
</feature>
<evidence type="ECO:0000256" key="2">
    <source>
        <dbReference type="ARBA" id="ARBA00022679"/>
    </source>
</evidence>
<keyword evidence="7 10" id="KW-1133">Transmembrane helix</keyword>
<evidence type="ECO:0000256" key="5">
    <source>
        <dbReference type="ARBA" id="ARBA00022722"/>
    </source>
</evidence>
<dbReference type="GO" id="GO:0016779">
    <property type="term" value="F:nucleotidyltransferase activity"/>
    <property type="evidence" value="ECO:0007669"/>
    <property type="project" value="UniProtKB-KW"/>
</dbReference>
<dbReference type="InterPro" id="IPR036875">
    <property type="entry name" value="Znf_CCHC_sf"/>
</dbReference>
<evidence type="ECO:0000256" key="9">
    <source>
        <dbReference type="PROSITE-ProRule" id="PRU00047"/>
    </source>
</evidence>
<dbReference type="GO" id="GO:0003676">
    <property type="term" value="F:nucleic acid binding"/>
    <property type="evidence" value="ECO:0007669"/>
    <property type="project" value="InterPro"/>
</dbReference>
<dbReference type="SUPFAM" id="SSF103473">
    <property type="entry name" value="MFS general substrate transporter"/>
    <property type="match status" value="1"/>
</dbReference>
<feature type="transmembrane region" description="Helical" evidence="10">
    <location>
        <begin position="518"/>
        <end position="538"/>
    </location>
</feature>
<feature type="transmembrane region" description="Helical" evidence="10">
    <location>
        <begin position="410"/>
        <end position="428"/>
    </location>
</feature>
<keyword evidence="13" id="KW-1185">Reference proteome</keyword>
<dbReference type="Pfam" id="PF00083">
    <property type="entry name" value="Sugar_tr"/>
    <property type="match status" value="1"/>
</dbReference>
<evidence type="ECO:0000313" key="12">
    <source>
        <dbReference type="EMBL" id="KAK8780059.1"/>
    </source>
</evidence>
<dbReference type="Gene3D" id="1.20.1250.20">
    <property type="entry name" value="MFS general substrate transporter like domains"/>
    <property type="match status" value="1"/>
</dbReference>
<dbReference type="InterPro" id="IPR021109">
    <property type="entry name" value="Peptidase_aspartic_dom_sf"/>
</dbReference>
<dbReference type="SUPFAM" id="SSF57756">
    <property type="entry name" value="Retrovirus zinc finger-like domains"/>
    <property type="match status" value="1"/>
</dbReference>
<evidence type="ECO:0000259" key="11">
    <source>
        <dbReference type="PROSITE" id="PS50158"/>
    </source>
</evidence>
<keyword evidence="6" id="KW-0255">Endonuclease</keyword>
<gene>
    <name evidence="12" type="ORF">V5799_018599</name>
</gene>
<dbReference type="AlphaFoldDB" id="A0AAQ4EZ83"/>
<dbReference type="InterPro" id="IPR036259">
    <property type="entry name" value="MFS_trans_sf"/>
</dbReference>
<keyword evidence="5" id="KW-0540">Nuclease</keyword>
<dbReference type="EMBL" id="JARKHS020009226">
    <property type="protein sequence ID" value="KAK8780059.1"/>
    <property type="molecule type" value="Genomic_DNA"/>
</dbReference>
<feature type="transmembrane region" description="Helical" evidence="10">
    <location>
        <begin position="435"/>
        <end position="458"/>
    </location>
</feature>
<dbReference type="GO" id="GO:0008270">
    <property type="term" value="F:zinc ion binding"/>
    <property type="evidence" value="ECO:0007669"/>
    <property type="project" value="UniProtKB-KW"/>
</dbReference>
<comment type="caution">
    <text evidence="12">The sequence shown here is derived from an EMBL/GenBank/DDBJ whole genome shotgun (WGS) entry which is preliminary data.</text>
</comment>
<feature type="transmembrane region" description="Helical" evidence="10">
    <location>
        <begin position="464"/>
        <end position="482"/>
    </location>
</feature>
<evidence type="ECO:0000313" key="13">
    <source>
        <dbReference type="Proteomes" id="UP001321473"/>
    </source>
</evidence>
<dbReference type="Gene3D" id="2.40.70.10">
    <property type="entry name" value="Acid Proteases"/>
    <property type="match status" value="1"/>
</dbReference>
<evidence type="ECO:0000256" key="6">
    <source>
        <dbReference type="ARBA" id="ARBA00022759"/>
    </source>
</evidence>
<dbReference type="InterPro" id="IPR050951">
    <property type="entry name" value="Retrovirus_Pol_polyprotein"/>
</dbReference>
<proteinExistence type="predicted"/>
<dbReference type="PROSITE" id="PS50158">
    <property type="entry name" value="ZF_CCHC"/>
    <property type="match status" value="1"/>
</dbReference>
<name>A0AAQ4EZ83_AMBAM</name>
<sequence>MAKVGKIDTFDERSDSFESYLERFELYVLANDVAEGKKLAVFLTVVGPRVYEVLKNLLVPNSPASKTYDEVTALLKTHYSPRKAVIAERCRFNRRLQLEQETVAEFIVQLKHLARTCEFGKFLDEALRDRLVAGLRGVDTQRELLAAEKLTFEEACKIALNRELATTQTQPVKLEELKSIPQRRSGLEVDVLSQGYRAKDNYRSKTEPVECFRCGKRHAANNCRYRKYKCHNCGEQGHLKSKCRQRTGKPNALNAIDNSADESDEEPEIYSMTTNKSAYYVTVLVEGKALRMQIDTGASVTVMPKSVFLLCALQCHTLVFPLISGDVEHWCKQPQGQSMSAGSWRNASIPLEADVRWSRCNVYKNPGDPNDTRIVSCDKWDYDPEQDRCTITSYWELVSLRQRLRALAETFYFGGSLICMSAVGLVADRVGRMPVLLSAVAVLQIATVGGCCAASYQAYVLSRFLNSGCVATVAVLSCTLLFEESKHENRNRHLCAAITAGMLMVEVWLAVAQLLRQINWIVMQIFILSPTLLTLYAVSAVHESARWCVSVNHIDRAEVLMIAAATENHFPVCSTACMLERLTTEVLRTERRITIPSGNAAEAKAYSMLAVQALVASETTAWFQWTSSEANHASFILLYVLFTKISPPRLLAATVPAVGGIACVPIR</sequence>
<dbReference type="InterPro" id="IPR005828">
    <property type="entry name" value="MFS_sugar_transport-like"/>
</dbReference>
<keyword evidence="6" id="KW-0378">Hydrolase</keyword>
<accession>A0AAQ4EZ83</accession>
<evidence type="ECO:0000256" key="4">
    <source>
        <dbReference type="ARBA" id="ARBA00022695"/>
    </source>
</evidence>
<feature type="transmembrane region" description="Helical" evidence="10">
    <location>
        <begin position="494"/>
        <end position="512"/>
    </location>
</feature>
<dbReference type="InterPro" id="IPR001878">
    <property type="entry name" value="Znf_CCHC"/>
</dbReference>
<evidence type="ECO:0000256" key="3">
    <source>
        <dbReference type="ARBA" id="ARBA00022692"/>
    </source>
</evidence>
<evidence type="ECO:0000256" key="7">
    <source>
        <dbReference type="ARBA" id="ARBA00022989"/>
    </source>
</evidence>
<dbReference type="Pfam" id="PF03732">
    <property type="entry name" value="Retrotrans_gag"/>
    <property type="match status" value="1"/>
</dbReference>
<keyword evidence="9" id="KW-0863">Zinc-finger</keyword>
<dbReference type="GO" id="GO:0022857">
    <property type="term" value="F:transmembrane transporter activity"/>
    <property type="evidence" value="ECO:0007669"/>
    <property type="project" value="InterPro"/>
</dbReference>
<dbReference type="Gene3D" id="4.10.60.10">
    <property type="entry name" value="Zinc finger, CCHC-type"/>
    <property type="match status" value="1"/>
</dbReference>
<comment type="subcellular location">
    <subcellularLocation>
        <location evidence="1">Membrane</location>
    </subcellularLocation>
</comment>
<evidence type="ECO:0000256" key="10">
    <source>
        <dbReference type="SAM" id="Phobius"/>
    </source>
</evidence>
<dbReference type="GO" id="GO:0016020">
    <property type="term" value="C:membrane"/>
    <property type="evidence" value="ECO:0007669"/>
    <property type="project" value="UniProtKB-SubCell"/>
</dbReference>
<evidence type="ECO:0000256" key="1">
    <source>
        <dbReference type="ARBA" id="ARBA00004370"/>
    </source>
</evidence>